<evidence type="ECO:0000256" key="7">
    <source>
        <dbReference type="ARBA" id="ARBA00022670"/>
    </source>
</evidence>
<keyword evidence="18" id="KW-1185">Reference proteome</keyword>
<comment type="subcellular location">
    <subcellularLocation>
        <location evidence="2">Cytoplasm</location>
    </subcellularLocation>
</comment>
<dbReference type="Gene3D" id="2.60.40.1730">
    <property type="entry name" value="tricorn interacting facor f3 domain"/>
    <property type="match status" value="1"/>
</dbReference>
<keyword evidence="9 17" id="KW-0378">Hydrolase</keyword>
<keyword evidence="7" id="KW-0645">Protease</keyword>
<dbReference type="GO" id="GO:0006508">
    <property type="term" value="P:proteolysis"/>
    <property type="evidence" value="ECO:0007669"/>
    <property type="project" value="UniProtKB-KW"/>
</dbReference>
<feature type="binding site" evidence="13">
    <location>
        <begin position="151"/>
        <end position="153"/>
    </location>
    <ligand>
        <name>a peptide</name>
        <dbReference type="ChEBI" id="CHEBI:60466"/>
    </ligand>
</feature>
<dbReference type="PANTHER" id="PTHR45726:SF3">
    <property type="entry name" value="LEUKOTRIENE A-4 HYDROLASE"/>
    <property type="match status" value="1"/>
</dbReference>
<dbReference type="InterPro" id="IPR038502">
    <property type="entry name" value="M1_LTA-4_hydro/amino_C_sf"/>
</dbReference>
<evidence type="ECO:0000256" key="5">
    <source>
        <dbReference type="ARBA" id="ARBA00015611"/>
    </source>
</evidence>
<dbReference type="InterPro" id="IPR016024">
    <property type="entry name" value="ARM-type_fold"/>
</dbReference>
<dbReference type="InterPro" id="IPR001930">
    <property type="entry name" value="Peptidase_M1"/>
</dbReference>
<sequence>MASLYSLLPALALFAVSAQAANDPNSFAEIDKVQVKSLVLNLDVAFKTQQLVGTAELSLEWKDKSARELRLDTRDIAVAKVELIDAAGKATPAEFSLGKPDKILGTPLLVQMPQQAPKVRVSYATSPAASGLQWLGPIQTLGKLHPFLFSQSQAIHARSWVPLQDTPAVRFTYSADISVPKPLRAVMSANNDPKADMEKGRFHFKMDKPIPSYLLAIAVGDIAVKSTGPRTAVYAEPGMVEKAAKEFEDTEKMIVATEKLYGDYRWGRYDILVLPPSFPFGGMENPRMTFATPTVVVGDKSLTSLVAHELAHSWSGNLVTNSSWKDIWLNEGFTSYVEGRIVEAVYGREQAEMEDVISQFGLEKEMAELAPNDQLLLLAPLVNRDPDEALTDVAYIKGSWFLSFLESRVGRVKFDAFLRSWFDQHAFQSVDSQVFLDFLQKNLLDKNPGKVKPAELDAWLRQPGLPESAQAAKSPRFDKVDAARSEWLGGVRNASALAEAKWSTQESVRFLEGLPQTLDTKKLAELDAALHLNGTSNGEIAQRWYPLTVRSGFADARPAIEKFLIGIGRRKLVMPTWEALAATPEGLSFAEGVFLKARPGMHPITAGSVQAALEKAKKPK</sequence>
<reference evidence="17 18" key="1">
    <citation type="submission" date="2019-03" db="EMBL/GenBank/DDBJ databases">
        <title>Genomic Encyclopedia of Type Strains, Phase IV (KMG-IV): sequencing the most valuable type-strain genomes for metagenomic binning, comparative biology and taxonomic classification.</title>
        <authorList>
            <person name="Goeker M."/>
        </authorList>
    </citation>
    <scope>NUCLEOTIDE SEQUENCE [LARGE SCALE GENOMIC DNA]</scope>
    <source>
        <strain evidence="17 18">DSM 21667</strain>
    </source>
</reference>
<dbReference type="GO" id="GO:0008237">
    <property type="term" value="F:metallopeptidase activity"/>
    <property type="evidence" value="ECO:0007669"/>
    <property type="project" value="UniProtKB-KW"/>
</dbReference>
<evidence type="ECO:0000256" key="6">
    <source>
        <dbReference type="ARBA" id="ARBA00022490"/>
    </source>
</evidence>
<dbReference type="Gene3D" id="3.30.2010.30">
    <property type="match status" value="1"/>
</dbReference>
<proteinExistence type="inferred from homology"/>
<feature type="chain" id="PRO_5020269987" description="Aminopeptidase N" evidence="15">
    <location>
        <begin position="21"/>
        <end position="620"/>
    </location>
</feature>
<dbReference type="Pfam" id="PF17900">
    <property type="entry name" value="Peptidase_M1_N"/>
    <property type="match status" value="1"/>
</dbReference>
<comment type="caution">
    <text evidence="17">The sequence shown here is derived from an EMBL/GenBank/DDBJ whole genome shotgun (WGS) entry which is preliminary data.</text>
</comment>
<dbReference type="GO" id="GO:0016285">
    <property type="term" value="F:alanyl aminopeptidase activity"/>
    <property type="evidence" value="ECO:0007669"/>
    <property type="project" value="UniProtKB-EC"/>
</dbReference>
<keyword evidence="10 14" id="KW-0862">Zinc</keyword>
<dbReference type="Pfam" id="PF09127">
    <property type="entry name" value="Leuk-A4-hydro_C"/>
    <property type="match status" value="1"/>
</dbReference>
<dbReference type="InterPro" id="IPR049980">
    <property type="entry name" value="LTA4H_cat"/>
</dbReference>
<feature type="active site" description="Proton donor" evidence="12">
    <location>
        <position position="395"/>
    </location>
</feature>
<organism evidence="17 18">
    <name type="scientific">Tahibacter aquaticus</name>
    <dbReference type="NCBI Taxonomy" id="520092"/>
    <lineage>
        <taxon>Bacteria</taxon>
        <taxon>Pseudomonadati</taxon>
        <taxon>Pseudomonadota</taxon>
        <taxon>Gammaproteobacteria</taxon>
        <taxon>Lysobacterales</taxon>
        <taxon>Rhodanobacteraceae</taxon>
        <taxon>Tahibacter</taxon>
    </lineage>
</organism>
<dbReference type="CDD" id="cd09599">
    <property type="entry name" value="M1_LTA4H"/>
    <property type="match status" value="1"/>
</dbReference>
<feature type="active site" description="Proton acceptor" evidence="12">
    <location>
        <position position="309"/>
    </location>
</feature>
<gene>
    <name evidence="17" type="ORF">DFR29_1312</name>
</gene>
<evidence type="ECO:0000256" key="10">
    <source>
        <dbReference type="ARBA" id="ARBA00022833"/>
    </source>
</evidence>
<dbReference type="AlphaFoldDB" id="A0A4R6YHP5"/>
<dbReference type="SUPFAM" id="SSF48371">
    <property type="entry name" value="ARM repeat"/>
    <property type="match status" value="1"/>
</dbReference>
<dbReference type="InterPro" id="IPR015211">
    <property type="entry name" value="Peptidase_M1_C"/>
</dbReference>
<evidence type="ECO:0000256" key="1">
    <source>
        <dbReference type="ARBA" id="ARBA00000098"/>
    </source>
</evidence>
<dbReference type="Gene3D" id="1.10.390.10">
    <property type="entry name" value="Neutral Protease Domain 2"/>
    <property type="match status" value="1"/>
</dbReference>
<name>A0A4R6YHP5_9GAMM</name>
<feature type="binding site" evidence="13">
    <location>
        <begin position="279"/>
        <end position="284"/>
    </location>
    <ligand>
        <name>a peptide</name>
        <dbReference type="ChEBI" id="CHEBI:60466"/>
    </ligand>
</feature>
<dbReference type="InterPro" id="IPR045357">
    <property type="entry name" value="Aminopeptidase_N-like_N"/>
</dbReference>
<evidence type="ECO:0000313" key="17">
    <source>
        <dbReference type="EMBL" id="TDR36258.1"/>
    </source>
</evidence>
<evidence type="ECO:0000313" key="18">
    <source>
        <dbReference type="Proteomes" id="UP000295293"/>
    </source>
</evidence>
<feature type="domain" description="Peptidase M1 leukotriene A4 hydrolase/aminopeptidase C-terminal" evidence="16">
    <location>
        <begin position="474"/>
        <end position="613"/>
    </location>
</feature>
<dbReference type="PANTHER" id="PTHR45726">
    <property type="entry name" value="LEUKOTRIENE A-4 HYDROLASE"/>
    <property type="match status" value="1"/>
</dbReference>
<dbReference type="InterPro" id="IPR042097">
    <property type="entry name" value="Aminopeptidase_N-like_N_sf"/>
</dbReference>
<dbReference type="RefSeq" id="WP_133821920.1">
    <property type="nucleotide sequence ID" value="NZ_SNZH01000031.1"/>
</dbReference>
<evidence type="ECO:0000256" key="4">
    <source>
        <dbReference type="ARBA" id="ARBA00012564"/>
    </source>
</evidence>
<dbReference type="Proteomes" id="UP000295293">
    <property type="component" value="Unassembled WGS sequence"/>
</dbReference>
<dbReference type="PRINTS" id="PR00756">
    <property type="entry name" value="ALADIPTASE"/>
</dbReference>
<evidence type="ECO:0000256" key="15">
    <source>
        <dbReference type="SAM" id="SignalP"/>
    </source>
</evidence>
<keyword evidence="8 14" id="KW-0479">Metal-binding</keyword>
<evidence type="ECO:0000256" key="2">
    <source>
        <dbReference type="ARBA" id="ARBA00004496"/>
    </source>
</evidence>
<dbReference type="GO" id="GO:0008270">
    <property type="term" value="F:zinc ion binding"/>
    <property type="evidence" value="ECO:0007669"/>
    <property type="project" value="InterPro"/>
</dbReference>
<dbReference type="Pfam" id="PF01433">
    <property type="entry name" value="Peptidase_M1"/>
    <property type="match status" value="1"/>
</dbReference>
<dbReference type="OrthoDB" id="100605at2"/>
<evidence type="ECO:0000259" key="16">
    <source>
        <dbReference type="SMART" id="SM01263"/>
    </source>
</evidence>
<feature type="binding site" evidence="14">
    <location>
        <position position="312"/>
    </location>
    <ligand>
        <name>Zn(2+)</name>
        <dbReference type="ChEBI" id="CHEBI:29105"/>
        <note>catalytic</note>
    </ligand>
</feature>
<dbReference type="InterPro" id="IPR034015">
    <property type="entry name" value="M1_LTA4H"/>
</dbReference>
<keyword evidence="15" id="KW-0732">Signal</keyword>
<comment type="similarity">
    <text evidence="3">Belongs to the peptidase M1 family.</text>
</comment>
<dbReference type="SUPFAM" id="SSF55486">
    <property type="entry name" value="Metalloproteases ('zincins'), catalytic domain"/>
    <property type="match status" value="1"/>
</dbReference>
<keyword evidence="11" id="KW-0482">Metalloprotease</keyword>
<evidence type="ECO:0000256" key="12">
    <source>
        <dbReference type="PIRSR" id="PIRSR634015-1"/>
    </source>
</evidence>
<dbReference type="Gene3D" id="1.25.40.320">
    <property type="entry name" value="Peptidase M1, leukotriene A4 hydrolase/aminopeptidase C-terminal domain"/>
    <property type="match status" value="1"/>
</dbReference>
<feature type="binding site" evidence="13">
    <location>
        <begin position="569"/>
        <end position="571"/>
    </location>
    <ligand>
        <name>a peptide</name>
        <dbReference type="ChEBI" id="CHEBI:60466"/>
    </ligand>
</feature>
<feature type="binding site" evidence="14">
    <location>
        <position position="331"/>
    </location>
    <ligand>
        <name>Zn(2+)</name>
        <dbReference type="ChEBI" id="CHEBI:29105"/>
        <note>catalytic</note>
    </ligand>
</feature>
<evidence type="ECO:0000256" key="14">
    <source>
        <dbReference type="PIRSR" id="PIRSR634015-3"/>
    </source>
</evidence>
<accession>A0A4R6YHP5</accession>
<dbReference type="EMBL" id="SNZH01000031">
    <property type="protein sequence ID" value="TDR36258.1"/>
    <property type="molecule type" value="Genomic_DNA"/>
</dbReference>
<evidence type="ECO:0000256" key="13">
    <source>
        <dbReference type="PIRSR" id="PIRSR634015-2"/>
    </source>
</evidence>
<dbReference type="InterPro" id="IPR027268">
    <property type="entry name" value="Peptidase_M4/M1_CTD_sf"/>
</dbReference>
<feature type="signal peptide" evidence="15">
    <location>
        <begin position="1"/>
        <end position="20"/>
    </location>
</feature>
<evidence type="ECO:0000256" key="11">
    <source>
        <dbReference type="ARBA" id="ARBA00023049"/>
    </source>
</evidence>
<dbReference type="GO" id="GO:0005737">
    <property type="term" value="C:cytoplasm"/>
    <property type="evidence" value="ECO:0007669"/>
    <property type="project" value="UniProtKB-SubCell"/>
</dbReference>
<dbReference type="SUPFAM" id="SSF63737">
    <property type="entry name" value="Leukotriene A4 hydrolase N-terminal domain"/>
    <property type="match status" value="1"/>
</dbReference>
<dbReference type="InterPro" id="IPR014782">
    <property type="entry name" value="Peptidase_M1_dom"/>
</dbReference>
<comment type="catalytic activity">
    <reaction evidence="1">
        <text>Release of an N-terminal amino acid, Xaa-|-Yaa- from a peptide, amide or arylamide. Xaa is preferably Ala, but may be most amino acids including Pro (slow action). When a terminal hydrophobic residue is followed by a prolyl residue, the two may be released as an intact Xaa-Pro dipeptide.</text>
        <dbReference type="EC" id="3.4.11.2"/>
    </reaction>
</comment>
<feature type="binding site" evidence="14">
    <location>
        <position position="308"/>
    </location>
    <ligand>
        <name>Zn(2+)</name>
        <dbReference type="ChEBI" id="CHEBI:29105"/>
        <note>catalytic</note>
    </ligand>
</feature>
<evidence type="ECO:0000256" key="3">
    <source>
        <dbReference type="ARBA" id="ARBA00010136"/>
    </source>
</evidence>
<dbReference type="SMART" id="SM01263">
    <property type="entry name" value="Leuk-A4-hydro_C"/>
    <property type="match status" value="1"/>
</dbReference>
<protein>
    <recommendedName>
        <fullName evidence="5">Aminopeptidase N</fullName>
        <ecNumber evidence="4">3.4.11.2</ecNumber>
    </recommendedName>
</protein>
<dbReference type="FunFam" id="3.30.2010.30:FF:000001">
    <property type="entry name" value="Leukotriene A(4) hydrolase"/>
    <property type="match status" value="1"/>
</dbReference>
<dbReference type="EC" id="3.4.11.2" evidence="4"/>
<keyword evidence="6" id="KW-0963">Cytoplasm</keyword>
<comment type="cofactor">
    <cofactor evidence="14">
        <name>Zn(2+)</name>
        <dbReference type="ChEBI" id="CHEBI:29105"/>
    </cofactor>
    <text evidence="14">Binds 1 zinc ion per subunit.</text>
</comment>
<evidence type="ECO:0000256" key="8">
    <source>
        <dbReference type="ARBA" id="ARBA00022723"/>
    </source>
</evidence>
<evidence type="ECO:0000256" key="9">
    <source>
        <dbReference type="ARBA" id="ARBA00022801"/>
    </source>
</evidence>